<evidence type="ECO:0000313" key="11">
    <source>
        <dbReference type="Proteomes" id="UP000031449"/>
    </source>
</evidence>
<dbReference type="GO" id="GO:0006207">
    <property type="term" value="P:'de novo' pyrimidine nucleobase biosynthetic process"/>
    <property type="evidence" value="ECO:0007669"/>
    <property type="project" value="InterPro"/>
</dbReference>
<evidence type="ECO:0000256" key="5">
    <source>
        <dbReference type="ARBA" id="ARBA00043884"/>
    </source>
</evidence>
<feature type="binding site" evidence="7">
    <location>
        <position position="251"/>
    </location>
    <ligand>
        <name>carbamoyl phosphate</name>
        <dbReference type="ChEBI" id="CHEBI:58228"/>
    </ligand>
</feature>
<dbReference type="AlphaFoldDB" id="A0A0B5AQY1"/>
<feature type="binding site" evidence="7">
    <location>
        <position position="125"/>
    </location>
    <ligand>
        <name>carbamoyl phosphate</name>
        <dbReference type="ChEBI" id="CHEBI:58228"/>
    </ligand>
</feature>
<dbReference type="InterPro" id="IPR036901">
    <property type="entry name" value="Asp/Orn_carbamoylTrfase_sf"/>
</dbReference>
<proteinExistence type="inferred from homology"/>
<dbReference type="Pfam" id="PF00185">
    <property type="entry name" value="OTCace"/>
    <property type="match status" value="1"/>
</dbReference>
<dbReference type="InterPro" id="IPR006132">
    <property type="entry name" value="Asp/Orn_carbamoyltranf_P-bd"/>
</dbReference>
<dbReference type="NCBIfam" id="TIGR00670">
    <property type="entry name" value="asp_carb_tr"/>
    <property type="match status" value="1"/>
</dbReference>
<dbReference type="GO" id="GO:0044205">
    <property type="term" value="P:'de novo' UMP biosynthetic process"/>
    <property type="evidence" value="ECO:0007669"/>
    <property type="project" value="UniProtKB-UniRule"/>
</dbReference>
<comment type="similarity">
    <text evidence="2 7">Belongs to the aspartate/ornithine carbamoyltransferase superfamily. ATCase family.</text>
</comment>
<dbReference type="GO" id="GO:0006520">
    <property type="term" value="P:amino acid metabolic process"/>
    <property type="evidence" value="ECO:0007669"/>
    <property type="project" value="InterPro"/>
</dbReference>
<organism evidence="10 11">
    <name type="scientific">Jeotgalibacillus malaysiensis</name>
    <dbReference type="NCBI Taxonomy" id="1508404"/>
    <lineage>
        <taxon>Bacteria</taxon>
        <taxon>Bacillati</taxon>
        <taxon>Bacillota</taxon>
        <taxon>Bacilli</taxon>
        <taxon>Bacillales</taxon>
        <taxon>Caryophanaceae</taxon>
        <taxon>Jeotgalibacillus</taxon>
    </lineage>
</organism>
<dbReference type="SUPFAM" id="SSF53671">
    <property type="entry name" value="Aspartate/ornithine carbamoyltransferase"/>
    <property type="match status" value="1"/>
</dbReference>
<feature type="binding site" evidence="7">
    <location>
        <position position="47"/>
    </location>
    <ligand>
        <name>carbamoyl phosphate</name>
        <dbReference type="ChEBI" id="CHEBI:58228"/>
    </ligand>
</feature>
<comment type="subunit">
    <text evidence="7">Heterododecamer (2C3:3R2) of six catalytic PyrB chains organized as two trimers (C3), and six regulatory PyrI chains organized as three dimers (R2).</text>
</comment>
<evidence type="ECO:0000256" key="2">
    <source>
        <dbReference type="ARBA" id="ARBA00008896"/>
    </source>
</evidence>
<dbReference type="HOGENOM" id="CLU_043846_2_1_9"/>
<evidence type="ECO:0000256" key="3">
    <source>
        <dbReference type="ARBA" id="ARBA00022679"/>
    </source>
</evidence>
<feature type="binding site" evidence="7">
    <location>
        <position position="158"/>
    </location>
    <ligand>
        <name>L-aspartate</name>
        <dbReference type="ChEBI" id="CHEBI:29991"/>
    </ligand>
</feature>
<keyword evidence="3 7" id="KW-0808">Transferase</keyword>
<feature type="binding site" evidence="7">
    <location>
        <position position="250"/>
    </location>
    <ligand>
        <name>carbamoyl phosphate</name>
        <dbReference type="ChEBI" id="CHEBI:58228"/>
    </ligand>
</feature>
<gene>
    <name evidence="7" type="primary">pyrB</name>
    <name evidence="10" type="ORF">JMA_16160</name>
</gene>
<dbReference type="Pfam" id="PF02729">
    <property type="entry name" value="OTCace_N"/>
    <property type="match status" value="1"/>
</dbReference>
<evidence type="ECO:0000259" key="8">
    <source>
        <dbReference type="Pfam" id="PF00185"/>
    </source>
</evidence>
<evidence type="ECO:0000256" key="6">
    <source>
        <dbReference type="ARBA" id="ARBA00048859"/>
    </source>
</evidence>
<dbReference type="Proteomes" id="UP000031449">
    <property type="component" value="Chromosome"/>
</dbReference>
<dbReference type="Gene3D" id="3.40.50.1370">
    <property type="entry name" value="Aspartate/ornithine carbamoyltransferase"/>
    <property type="match status" value="2"/>
</dbReference>
<evidence type="ECO:0000256" key="1">
    <source>
        <dbReference type="ARBA" id="ARBA00004852"/>
    </source>
</evidence>
<feature type="binding site" evidence="7">
    <location>
        <position position="209"/>
    </location>
    <ligand>
        <name>L-aspartate</name>
        <dbReference type="ChEBI" id="CHEBI:29991"/>
    </ligand>
</feature>
<dbReference type="GO" id="GO:0004070">
    <property type="term" value="F:aspartate carbamoyltransferase activity"/>
    <property type="evidence" value="ECO:0007669"/>
    <property type="project" value="UniProtKB-UniRule"/>
</dbReference>
<dbReference type="InterPro" id="IPR006130">
    <property type="entry name" value="Asp/Orn_carbamoylTrfase"/>
</dbReference>
<feature type="binding site" evidence="7">
    <location>
        <position position="75"/>
    </location>
    <ligand>
        <name>L-aspartate</name>
        <dbReference type="ChEBI" id="CHEBI:29991"/>
    </ligand>
</feature>
<dbReference type="PROSITE" id="PS00097">
    <property type="entry name" value="CARBAMOYLTRANSFERASE"/>
    <property type="match status" value="1"/>
</dbReference>
<comment type="pathway">
    <text evidence="1 7">Pyrimidine metabolism; UMP biosynthesis via de novo pathway; (S)-dihydroorotate from bicarbonate: step 2/3.</text>
</comment>
<dbReference type="UniPathway" id="UPA00070">
    <property type="reaction ID" value="UER00116"/>
</dbReference>
<dbReference type="PANTHER" id="PTHR45753:SF6">
    <property type="entry name" value="ASPARTATE CARBAMOYLTRANSFERASE"/>
    <property type="match status" value="1"/>
</dbReference>
<protein>
    <recommendedName>
        <fullName evidence="7">Aspartate carbamoyltransferase</fullName>
        <ecNumber evidence="7">2.1.3.2</ecNumber>
    </recommendedName>
    <alternativeName>
        <fullName evidence="7">Aspartate transcarbamylase</fullName>
        <shortName evidence="7">ATCase</shortName>
    </alternativeName>
</protein>
<evidence type="ECO:0000313" key="10">
    <source>
        <dbReference type="EMBL" id="AJD90933.1"/>
    </source>
</evidence>
<keyword evidence="4 7" id="KW-0665">Pyrimidine biosynthesis</keyword>
<feature type="domain" description="Aspartate/ornithine carbamoyltransferase Asp/Orn-binding" evidence="8">
    <location>
        <begin position="144"/>
        <end position="287"/>
    </location>
</feature>
<dbReference type="GO" id="GO:0016597">
    <property type="term" value="F:amino acid binding"/>
    <property type="evidence" value="ECO:0007669"/>
    <property type="project" value="InterPro"/>
</dbReference>
<feature type="binding site" evidence="7">
    <location>
        <position position="97"/>
    </location>
    <ligand>
        <name>carbamoyl phosphate</name>
        <dbReference type="ChEBI" id="CHEBI:58228"/>
    </ligand>
</feature>
<comment type="catalytic activity">
    <reaction evidence="6 7">
        <text>carbamoyl phosphate + L-aspartate = N-carbamoyl-L-aspartate + phosphate + H(+)</text>
        <dbReference type="Rhea" id="RHEA:20013"/>
        <dbReference type="ChEBI" id="CHEBI:15378"/>
        <dbReference type="ChEBI" id="CHEBI:29991"/>
        <dbReference type="ChEBI" id="CHEBI:32814"/>
        <dbReference type="ChEBI" id="CHEBI:43474"/>
        <dbReference type="ChEBI" id="CHEBI:58228"/>
        <dbReference type="EC" id="2.1.3.2"/>
    </reaction>
</comment>
<dbReference type="NCBIfam" id="NF002032">
    <property type="entry name" value="PRK00856.1"/>
    <property type="match status" value="1"/>
</dbReference>
<dbReference type="OrthoDB" id="9802587at2"/>
<dbReference type="PRINTS" id="PR00101">
    <property type="entry name" value="ATCASE"/>
</dbReference>
<name>A0A0B5AQY1_9BACL</name>
<comment type="function">
    <text evidence="5 7">Catalyzes the condensation of carbamoyl phosphate and aspartate to form carbamoyl aspartate and inorganic phosphate, the committed step in the de novo pyrimidine nucleotide biosynthesis pathway.</text>
</comment>
<dbReference type="HAMAP" id="MF_00001">
    <property type="entry name" value="Asp_carb_tr"/>
    <property type="match status" value="1"/>
</dbReference>
<dbReference type="EMBL" id="CP009416">
    <property type="protein sequence ID" value="AJD90933.1"/>
    <property type="molecule type" value="Genomic_DNA"/>
</dbReference>
<feature type="domain" description="Aspartate/ornithine carbamoyltransferase carbamoyl-P binding" evidence="9">
    <location>
        <begin position="2"/>
        <end position="138"/>
    </location>
</feature>
<dbReference type="InterPro" id="IPR002082">
    <property type="entry name" value="Asp_carbamoyltransf"/>
</dbReference>
<dbReference type="FunFam" id="3.40.50.1370:FF:000011">
    <property type="entry name" value="Aspartate carbamoyltransferase"/>
    <property type="match status" value="1"/>
</dbReference>
<dbReference type="EC" id="2.1.3.2" evidence="7"/>
<evidence type="ECO:0000256" key="4">
    <source>
        <dbReference type="ARBA" id="ARBA00022975"/>
    </source>
</evidence>
<dbReference type="KEGG" id="jeo:JMA_16160"/>
<sequence length="301" mass="34290">MHFLTLDELTVDDIYEVLHQAEALKNHKLLSRPDLYAVNLFFENSTRTKCSFEMAQRKLGMNVLSFDAGTASISKGESLYDTVKTLEAIGVDVAVIRHSEERYFDALKDKVSISLINGGDGMGHHPSQCMLDLLTIYQEFGSFKGLNVTIAGDIRHSRVARSNTYALKRLGANVSFSGPKAWRDPEIGDVSFIEMDQAVKESDVLMLLRVQHERHAFGENFTKQEYHNQYGLTLEREKKMKKNSIIMHPAPVNRGVEIADELVECERSRIFKQMNNGVFTRMAMLQYVLAKREETKHELIN</sequence>
<evidence type="ECO:0000259" key="9">
    <source>
        <dbReference type="Pfam" id="PF02729"/>
    </source>
</evidence>
<reference evidence="10 11" key="1">
    <citation type="submission" date="2014-08" db="EMBL/GenBank/DDBJ databases">
        <title>Complete genome of a marine bacteria Jeotgalibacillus malaysiensis.</title>
        <authorList>
            <person name="Yaakop A.S."/>
            <person name="Chan K.-G."/>
            <person name="Goh K.M."/>
        </authorList>
    </citation>
    <scope>NUCLEOTIDE SEQUENCE [LARGE SCALE GENOMIC DNA]</scope>
    <source>
        <strain evidence="10 11">D5</strain>
    </source>
</reference>
<feature type="binding site" evidence="7">
    <location>
        <position position="48"/>
    </location>
    <ligand>
        <name>carbamoyl phosphate</name>
        <dbReference type="ChEBI" id="CHEBI:58228"/>
    </ligand>
</feature>
<dbReference type="STRING" id="1508404.JMA_16160"/>
<dbReference type="PANTHER" id="PTHR45753">
    <property type="entry name" value="ORNITHINE CARBAMOYLTRANSFERASE, MITOCHONDRIAL"/>
    <property type="match status" value="1"/>
</dbReference>
<dbReference type="PRINTS" id="PR00100">
    <property type="entry name" value="AOTCASE"/>
</dbReference>
<keyword evidence="11" id="KW-1185">Reference proteome</keyword>
<evidence type="ECO:0000256" key="7">
    <source>
        <dbReference type="HAMAP-Rule" id="MF_00001"/>
    </source>
</evidence>
<dbReference type="GO" id="GO:0005829">
    <property type="term" value="C:cytosol"/>
    <property type="evidence" value="ECO:0007669"/>
    <property type="project" value="TreeGrafter"/>
</dbReference>
<dbReference type="InterPro" id="IPR006131">
    <property type="entry name" value="Asp_carbamoyltransf_Asp/Orn-bd"/>
</dbReference>
<feature type="binding site" evidence="7">
    <location>
        <position position="128"/>
    </location>
    <ligand>
        <name>carbamoyl phosphate</name>
        <dbReference type="ChEBI" id="CHEBI:58228"/>
    </ligand>
</feature>
<accession>A0A0B5AQY1</accession>